<dbReference type="OMA" id="GREEMSF"/>
<accession>A0A0L9TTU3</accession>
<evidence type="ECO:0000313" key="3">
    <source>
        <dbReference type="Proteomes" id="UP000053144"/>
    </source>
</evidence>
<organism evidence="2 3">
    <name type="scientific">Phaseolus angularis</name>
    <name type="common">Azuki bean</name>
    <name type="synonym">Vigna angularis</name>
    <dbReference type="NCBI Taxonomy" id="3914"/>
    <lineage>
        <taxon>Eukaryota</taxon>
        <taxon>Viridiplantae</taxon>
        <taxon>Streptophyta</taxon>
        <taxon>Embryophyta</taxon>
        <taxon>Tracheophyta</taxon>
        <taxon>Spermatophyta</taxon>
        <taxon>Magnoliopsida</taxon>
        <taxon>eudicotyledons</taxon>
        <taxon>Gunneridae</taxon>
        <taxon>Pentapetalae</taxon>
        <taxon>rosids</taxon>
        <taxon>fabids</taxon>
        <taxon>Fabales</taxon>
        <taxon>Fabaceae</taxon>
        <taxon>Papilionoideae</taxon>
        <taxon>50 kb inversion clade</taxon>
        <taxon>NPAAA clade</taxon>
        <taxon>indigoferoid/millettioid clade</taxon>
        <taxon>Phaseoleae</taxon>
        <taxon>Vigna</taxon>
    </lineage>
</organism>
<evidence type="ECO:0000313" key="2">
    <source>
        <dbReference type="EMBL" id="KOM33993.1"/>
    </source>
</evidence>
<protein>
    <submittedName>
        <fullName evidence="2">Uncharacterized protein</fullName>
    </submittedName>
</protein>
<sequence length="223" mass="22942">MVFIILLNADGAPLDDLEFDGVFADDDAVGAGAEGDEGGAADVEVVAAGDEGADLPADPAVSSDGDEDGTRSLVLAEALEVEGCDGDVGAVDKRRPNVDLFVALIGGRDGGAEGHLLALVSDVGFEAVVVDSDVVVRVAGDERDLETGCQEVGDGGVEGVNGDVLKSEGRFGGSEDCPYEKNSEQDKEEEDHYAPEDSLEVLPLLSLVVVALLHRHGLSLLVV</sequence>
<feature type="region of interest" description="Disordered" evidence="1">
    <location>
        <begin position="170"/>
        <end position="195"/>
    </location>
</feature>
<proteinExistence type="predicted"/>
<dbReference type="EMBL" id="CM003372">
    <property type="protein sequence ID" value="KOM33993.1"/>
    <property type="molecule type" value="Genomic_DNA"/>
</dbReference>
<feature type="compositionally biased region" description="Basic and acidic residues" evidence="1">
    <location>
        <begin position="178"/>
        <end position="195"/>
    </location>
</feature>
<dbReference type="Gramene" id="KOM33993">
    <property type="protein sequence ID" value="KOM33993"/>
    <property type="gene ID" value="LR48_Vigan02g014300"/>
</dbReference>
<reference evidence="3" key="1">
    <citation type="journal article" date="2015" name="Proc. Natl. Acad. Sci. U.S.A.">
        <title>Genome sequencing of adzuki bean (Vigna angularis) provides insight into high starch and low fat accumulation and domestication.</title>
        <authorList>
            <person name="Yang K."/>
            <person name="Tian Z."/>
            <person name="Chen C."/>
            <person name="Luo L."/>
            <person name="Zhao B."/>
            <person name="Wang Z."/>
            <person name="Yu L."/>
            <person name="Li Y."/>
            <person name="Sun Y."/>
            <person name="Li W."/>
            <person name="Chen Y."/>
            <person name="Li Y."/>
            <person name="Zhang Y."/>
            <person name="Ai D."/>
            <person name="Zhao J."/>
            <person name="Shang C."/>
            <person name="Ma Y."/>
            <person name="Wu B."/>
            <person name="Wang M."/>
            <person name="Gao L."/>
            <person name="Sun D."/>
            <person name="Zhang P."/>
            <person name="Guo F."/>
            <person name="Wang W."/>
            <person name="Li Y."/>
            <person name="Wang J."/>
            <person name="Varshney R.K."/>
            <person name="Wang J."/>
            <person name="Ling H.Q."/>
            <person name="Wan P."/>
        </authorList>
    </citation>
    <scope>NUCLEOTIDE SEQUENCE</scope>
    <source>
        <strain evidence="3">cv. Jingnong 6</strain>
    </source>
</reference>
<name>A0A0L9TTU3_PHAAN</name>
<dbReference type="Proteomes" id="UP000053144">
    <property type="component" value="Chromosome 2"/>
</dbReference>
<gene>
    <name evidence="2" type="ORF">LR48_Vigan02g014300</name>
</gene>
<evidence type="ECO:0000256" key="1">
    <source>
        <dbReference type="SAM" id="MobiDB-lite"/>
    </source>
</evidence>
<dbReference type="AlphaFoldDB" id="A0A0L9TTU3"/>